<name>N4U0I6_FUSC1</name>
<evidence type="ECO:0000256" key="1">
    <source>
        <dbReference type="SAM" id="MobiDB-lite"/>
    </source>
</evidence>
<dbReference type="OrthoDB" id="5100145at2759"/>
<proteinExistence type="predicted"/>
<reference evidence="3" key="2">
    <citation type="journal article" date="2014" name="PLoS ONE">
        <title>Genome and Transcriptome Analysis of the Fungal Pathogen Fusarium oxysporum f. sp. cubense Causing Banana Vascular Wilt Disease.</title>
        <authorList>
            <person name="Guo L."/>
            <person name="Han L."/>
            <person name="Yang L."/>
            <person name="Zeng H."/>
            <person name="Fan D."/>
            <person name="Zhu Y."/>
            <person name="Feng Y."/>
            <person name="Wang G."/>
            <person name="Peng C."/>
            <person name="Jiang X."/>
            <person name="Zhou D."/>
            <person name="Ni P."/>
            <person name="Liang C."/>
            <person name="Liu L."/>
            <person name="Wang J."/>
            <person name="Mao C."/>
            <person name="Fang X."/>
            <person name="Peng M."/>
            <person name="Huang J."/>
        </authorList>
    </citation>
    <scope>NUCLEOTIDE SEQUENCE [LARGE SCALE GENOMIC DNA]</scope>
    <source>
        <strain evidence="3">race 1</strain>
    </source>
</reference>
<reference evidence="3" key="1">
    <citation type="submission" date="2012-09" db="EMBL/GenBank/DDBJ databases">
        <title>Genome sequencing and comparative transcriptomics of race 1 and race 4 of banana pathogen: Fusarium oxysporum f. sp. cubense.</title>
        <authorList>
            <person name="Fang X."/>
            <person name="Huang J."/>
        </authorList>
    </citation>
    <scope>NUCLEOTIDE SEQUENCE [LARGE SCALE GENOMIC DNA]</scope>
    <source>
        <strain evidence="3">race 1</strain>
    </source>
</reference>
<dbReference type="STRING" id="1229664.N4U0I6"/>
<dbReference type="VEuPathDB" id="FungiDB:FOC1_g10000225"/>
<gene>
    <name evidence="2" type="ORF">FOC1_g10000225</name>
</gene>
<protein>
    <submittedName>
        <fullName evidence="2">Uncharacterized protein</fullName>
    </submittedName>
</protein>
<feature type="region of interest" description="Disordered" evidence="1">
    <location>
        <begin position="333"/>
        <end position="357"/>
    </location>
</feature>
<dbReference type="OMA" id="INITRTQ"/>
<dbReference type="AlphaFoldDB" id="N4U0I6"/>
<evidence type="ECO:0000313" key="2">
    <source>
        <dbReference type="EMBL" id="ENH63480.1"/>
    </source>
</evidence>
<dbReference type="Proteomes" id="UP000016928">
    <property type="component" value="Unassembled WGS sequence"/>
</dbReference>
<dbReference type="HOGENOM" id="CLU_746054_0_0_1"/>
<sequence>MAIDGLHASLIYVDELKPSTTRARDTKLQGMVRWEAILDFRIEIERYWESLINITRTQDLPSLETLFTSFSTPTYFMKLLLSYVASICSRRTGKPDIDNIFRDINIWRDSIGDPQHHQLFNDLIQRLWEDMTAPSFQTEQFLHSASPSNGQDYMAPQSATMHDISVFSDVSDPFWGGLFDVPGSLPGPNFQMTGTTKGTYPTVFDPPSLQPSTGDLRQSAVMNILTSFLANCGDLMDILSGHGATTKGPHSDVSKEVKNFARALRRHESFEEPSARGILAIVDRFVGLDYFQSIEEIRDYIIIVAKEILPSCKPFAEVCKSIYLSTDMTKMRPVGQRQHADRAQDRKLKHANPIMAK</sequence>
<evidence type="ECO:0000313" key="3">
    <source>
        <dbReference type="Proteomes" id="UP000016928"/>
    </source>
</evidence>
<accession>N4U0I6</accession>
<dbReference type="EMBL" id="KB731237">
    <property type="protein sequence ID" value="ENH63480.1"/>
    <property type="molecule type" value="Genomic_DNA"/>
</dbReference>
<organism evidence="2 3">
    <name type="scientific">Fusarium oxysporum f. sp. cubense (strain race 1)</name>
    <name type="common">Panama disease fungus</name>
    <dbReference type="NCBI Taxonomy" id="1229664"/>
    <lineage>
        <taxon>Eukaryota</taxon>
        <taxon>Fungi</taxon>
        <taxon>Dikarya</taxon>
        <taxon>Ascomycota</taxon>
        <taxon>Pezizomycotina</taxon>
        <taxon>Sordariomycetes</taxon>
        <taxon>Hypocreomycetidae</taxon>
        <taxon>Hypocreales</taxon>
        <taxon>Nectriaceae</taxon>
        <taxon>Fusarium</taxon>
        <taxon>Fusarium oxysporum species complex</taxon>
    </lineage>
</organism>